<dbReference type="GO" id="GO:0030163">
    <property type="term" value="P:protein catabolic process"/>
    <property type="evidence" value="ECO:0007669"/>
    <property type="project" value="TreeGrafter"/>
</dbReference>
<dbReference type="AlphaFoldDB" id="A0A3D8ITY9"/>
<organism evidence="13 14">
    <name type="scientific">Helicobacter equorum</name>
    <dbReference type="NCBI Taxonomy" id="361872"/>
    <lineage>
        <taxon>Bacteria</taxon>
        <taxon>Pseudomonadati</taxon>
        <taxon>Campylobacterota</taxon>
        <taxon>Epsilonproteobacteria</taxon>
        <taxon>Campylobacterales</taxon>
        <taxon>Helicobacteraceae</taxon>
        <taxon>Helicobacter</taxon>
    </lineage>
</organism>
<keyword evidence="3" id="KW-0645">Protease</keyword>
<dbReference type="Pfam" id="PF00004">
    <property type="entry name" value="AAA"/>
    <property type="match status" value="1"/>
</dbReference>
<accession>A0A3D8ITY9</accession>
<dbReference type="GO" id="GO:0004176">
    <property type="term" value="F:ATP-dependent peptidase activity"/>
    <property type="evidence" value="ECO:0007669"/>
    <property type="project" value="InterPro"/>
</dbReference>
<evidence type="ECO:0000313" key="13">
    <source>
        <dbReference type="EMBL" id="RDU68450.1"/>
    </source>
</evidence>
<dbReference type="PANTHER" id="PTHR23076">
    <property type="entry name" value="METALLOPROTEASE M41 FTSH"/>
    <property type="match status" value="1"/>
</dbReference>
<dbReference type="Gene3D" id="3.40.50.300">
    <property type="entry name" value="P-loop containing nucleotide triphosphate hydrolases"/>
    <property type="match status" value="1"/>
</dbReference>
<comment type="caution">
    <text evidence="13">The sequence shown here is derived from an EMBL/GenBank/DDBJ whole genome shotgun (WGS) entry which is preliminary data.</text>
</comment>
<dbReference type="Proteomes" id="UP000256514">
    <property type="component" value="Unassembled WGS sequence"/>
</dbReference>
<evidence type="ECO:0000256" key="8">
    <source>
        <dbReference type="ARBA" id="ARBA00022840"/>
    </source>
</evidence>
<dbReference type="GO" id="GO:0005737">
    <property type="term" value="C:cytoplasm"/>
    <property type="evidence" value="ECO:0007669"/>
    <property type="project" value="UniProtKB-ARBA"/>
</dbReference>
<dbReference type="RefSeq" id="WP_115570400.1">
    <property type="nucleotide sequence ID" value="NZ_NXLT01000001.1"/>
</dbReference>
<evidence type="ECO:0000256" key="6">
    <source>
        <dbReference type="ARBA" id="ARBA00022801"/>
    </source>
</evidence>
<evidence type="ECO:0000256" key="4">
    <source>
        <dbReference type="ARBA" id="ARBA00022723"/>
    </source>
</evidence>
<dbReference type="Pfam" id="PF17862">
    <property type="entry name" value="AAA_lid_3"/>
    <property type="match status" value="1"/>
</dbReference>
<dbReference type="InterPro" id="IPR027417">
    <property type="entry name" value="P-loop_NTPase"/>
</dbReference>
<evidence type="ECO:0000313" key="14">
    <source>
        <dbReference type="Proteomes" id="UP000256514"/>
    </source>
</evidence>
<dbReference type="SMART" id="SM00382">
    <property type="entry name" value="AAA"/>
    <property type="match status" value="1"/>
</dbReference>
<dbReference type="InterPro" id="IPR000642">
    <property type="entry name" value="Peptidase_M41"/>
</dbReference>
<gene>
    <name evidence="13" type="ORF">CQA54_01190</name>
</gene>
<evidence type="ECO:0000256" key="10">
    <source>
        <dbReference type="RuleBase" id="RU003651"/>
    </source>
</evidence>
<dbReference type="InterPro" id="IPR041569">
    <property type="entry name" value="AAA_lid_3"/>
</dbReference>
<keyword evidence="7" id="KW-0862">Zinc</keyword>
<feature type="transmembrane region" description="Helical" evidence="11">
    <location>
        <begin position="7"/>
        <end position="26"/>
    </location>
</feature>
<keyword evidence="5 10" id="KW-0547">Nucleotide-binding</keyword>
<feature type="domain" description="AAA+ ATPase" evidence="12">
    <location>
        <begin position="199"/>
        <end position="335"/>
    </location>
</feature>
<keyword evidence="9" id="KW-0482">Metalloprotease</keyword>
<evidence type="ECO:0000256" key="11">
    <source>
        <dbReference type="SAM" id="Phobius"/>
    </source>
</evidence>
<evidence type="ECO:0000256" key="7">
    <source>
        <dbReference type="ARBA" id="ARBA00022833"/>
    </source>
</evidence>
<reference evidence="13 14" key="1">
    <citation type="submission" date="2018-04" db="EMBL/GenBank/DDBJ databases">
        <title>Novel Campyloabacter and Helicobacter Species and Strains.</title>
        <authorList>
            <person name="Mannion A.J."/>
            <person name="Shen Z."/>
            <person name="Fox J.G."/>
        </authorList>
    </citation>
    <scope>NUCLEOTIDE SEQUENCE [LARGE SCALE GENOMIC DNA]</scope>
    <source>
        <strain evidence="13 14">MIT 12-6600</strain>
    </source>
</reference>
<dbReference type="CDD" id="cd19501">
    <property type="entry name" value="RecA-like_FtsH"/>
    <property type="match status" value="1"/>
</dbReference>
<evidence type="ECO:0000256" key="5">
    <source>
        <dbReference type="ARBA" id="ARBA00022741"/>
    </source>
</evidence>
<evidence type="ECO:0000256" key="1">
    <source>
        <dbReference type="ARBA" id="ARBA00001947"/>
    </source>
</evidence>
<dbReference type="PROSITE" id="PS00674">
    <property type="entry name" value="AAA"/>
    <property type="match status" value="1"/>
</dbReference>
<dbReference type="InterPro" id="IPR037219">
    <property type="entry name" value="Peptidase_M41-like"/>
</dbReference>
<dbReference type="GO" id="GO:0006508">
    <property type="term" value="P:proteolysis"/>
    <property type="evidence" value="ECO:0007669"/>
    <property type="project" value="UniProtKB-KW"/>
</dbReference>
<dbReference type="Pfam" id="PF01434">
    <property type="entry name" value="Peptidase_M41"/>
    <property type="match status" value="1"/>
</dbReference>
<keyword evidence="6" id="KW-0378">Hydrolase</keyword>
<name>A0A3D8ITY9_9HELI</name>
<dbReference type="Gene3D" id="1.20.58.760">
    <property type="entry name" value="Peptidase M41"/>
    <property type="match status" value="1"/>
</dbReference>
<dbReference type="InterPro" id="IPR003960">
    <property type="entry name" value="ATPase_AAA_CS"/>
</dbReference>
<protein>
    <submittedName>
        <fullName evidence="13">AAA family ATPase</fullName>
    </submittedName>
</protein>
<comment type="similarity">
    <text evidence="10">Belongs to the AAA ATPase family.</text>
</comment>
<proteinExistence type="inferred from homology"/>
<dbReference type="InterPro" id="IPR003593">
    <property type="entry name" value="AAA+_ATPase"/>
</dbReference>
<dbReference type="SUPFAM" id="SSF52540">
    <property type="entry name" value="P-loop containing nucleoside triphosphate hydrolases"/>
    <property type="match status" value="1"/>
</dbReference>
<dbReference type="InterPro" id="IPR003959">
    <property type="entry name" value="ATPase_AAA_core"/>
</dbReference>
<evidence type="ECO:0000256" key="3">
    <source>
        <dbReference type="ARBA" id="ARBA00022670"/>
    </source>
</evidence>
<sequence>MPKSKGLVFSLIALGIAGLLIVFMLLRDNSILLSPYEFHKKLLESKPQSIVLKDNEIFFSANHQTYKVARDSINVSELDPHIAVVVEQKSSNWLDEIGLFVIVFIGVAVLLKAVSLLFSSPKPQPKGLDINAQNLSGTIARTQQGITLPFEQAERFEPHLQSAITFKDVAGITEVKEELLEIIDYLKNTKKYQDLGIRLPKGVLLVGPPGVGKTMIAKAVAGEAGVPFFYQSGSSFVQIYVGMGAKRVRELFLRAKAKSPSIIFIDEIDAVGKARGGTRNDEREATLNQLLTEMDGFEDSSGVIVIGATNKIDVLDEALLRSGRFDRRIYVDLPDLSEREKIFEVYLRDKHYDFSISEVARLCVGFSGAAIASLVNEAALSALRRQSNVIQKEDILNTKDKVLLGKKKMLSFSEEEKQIMATYQSAKALSAYWLDIDFDKISLISESFKEIDKELVSKTEMSNKIKIHLAGSIAVEMLYHQVFSNAKDDIAKAKQIALQMCEDYGMGKKLMADSSDVAEILEQCKKEMQEFLTNAKPLLQKLSHSLLEQERLHKDEIKAIIDEKYFS</sequence>
<comment type="cofactor">
    <cofactor evidence="1">
        <name>Zn(2+)</name>
        <dbReference type="ChEBI" id="CHEBI:29105"/>
    </cofactor>
</comment>
<evidence type="ECO:0000259" key="12">
    <source>
        <dbReference type="SMART" id="SM00382"/>
    </source>
</evidence>
<dbReference type="SUPFAM" id="SSF140990">
    <property type="entry name" value="FtsH protease domain-like"/>
    <property type="match status" value="1"/>
</dbReference>
<keyword evidence="11" id="KW-0472">Membrane</keyword>
<comment type="similarity">
    <text evidence="2">In the C-terminal section; belongs to the peptidase M41 family.</text>
</comment>
<keyword evidence="8 10" id="KW-0067">ATP-binding</keyword>
<dbReference type="OrthoDB" id="9809379at2"/>
<evidence type="ECO:0000256" key="2">
    <source>
        <dbReference type="ARBA" id="ARBA00010044"/>
    </source>
</evidence>
<dbReference type="GO" id="GO:0016887">
    <property type="term" value="F:ATP hydrolysis activity"/>
    <property type="evidence" value="ECO:0007669"/>
    <property type="project" value="InterPro"/>
</dbReference>
<dbReference type="Gene3D" id="1.10.8.60">
    <property type="match status" value="1"/>
</dbReference>
<keyword evidence="4" id="KW-0479">Metal-binding</keyword>
<dbReference type="GO" id="GO:0004222">
    <property type="term" value="F:metalloendopeptidase activity"/>
    <property type="evidence" value="ECO:0007669"/>
    <property type="project" value="InterPro"/>
</dbReference>
<dbReference type="GO" id="GO:0005524">
    <property type="term" value="F:ATP binding"/>
    <property type="evidence" value="ECO:0007669"/>
    <property type="project" value="UniProtKB-KW"/>
</dbReference>
<keyword evidence="14" id="KW-1185">Reference proteome</keyword>
<dbReference type="GO" id="GO:0046872">
    <property type="term" value="F:metal ion binding"/>
    <property type="evidence" value="ECO:0007669"/>
    <property type="project" value="UniProtKB-KW"/>
</dbReference>
<feature type="transmembrane region" description="Helical" evidence="11">
    <location>
        <begin position="97"/>
        <end position="118"/>
    </location>
</feature>
<dbReference type="EMBL" id="NXLT01000001">
    <property type="protein sequence ID" value="RDU68450.1"/>
    <property type="molecule type" value="Genomic_DNA"/>
</dbReference>
<dbReference type="FunFam" id="3.40.50.300:FF:000352">
    <property type="entry name" value="ATP-dependent zinc metalloprotease FTSH 7, chloroplastic"/>
    <property type="match status" value="1"/>
</dbReference>
<keyword evidence="11" id="KW-1133">Transmembrane helix</keyword>
<evidence type="ECO:0000256" key="9">
    <source>
        <dbReference type="ARBA" id="ARBA00023049"/>
    </source>
</evidence>
<keyword evidence="11" id="KW-0812">Transmembrane</keyword>
<dbReference type="GO" id="GO:0005886">
    <property type="term" value="C:plasma membrane"/>
    <property type="evidence" value="ECO:0007669"/>
    <property type="project" value="TreeGrafter"/>
</dbReference>
<dbReference type="PANTHER" id="PTHR23076:SF97">
    <property type="entry name" value="ATP-DEPENDENT ZINC METALLOPROTEASE YME1L1"/>
    <property type="match status" value="1"/>
</dbReference>